<feature type="compositionally biased region" description="Low complexity" evidence="1">
    <location>
        <begin position="500"/>
        <end position="514"/>
    </location>
</feature>
<feature type="region of interest" description="Disordered" evidence="1">
    <location>
        <begin position="221"/>
        <end position="408"/>
    </location>
</feature>
<reference evidence="3" key="1">
    <citation type="submission" date="2016-05" db="EMBL/GenBank/DDBJ databases">
        <title>Comparative genomics of biotechnologically important yeasts.</title>
        <authorList>
            <consortium name="DOE Joint Genome Institute"/>
            <person name="Riley R."/>
            <person name="Haridas S."/>
            <person name="Wolfe K.H."/>
            <person name="Lopes M.R."/>
            <person name="Hittinger C.T."/>
            <person name="Goker M."/>
            <person name="Salamov A."/>
            <person name="Wisecaver J."/>
            <person name="Long T.M."/>
            <person name="Aerts A.L."/>
            <person name="Barry K."/>
            <person name="Choi C."/>
            <person name="Clum A."/>
            <person name="Coughlan A.Y."/>
            <person name="Deshpande S."/>
            <person name="Douglass A.P."/>
            <person name="Hanson S.J."/>
            <person name="Klenk H.-P."/>
            <person name="Labutti K."/>
            <person name="Lapidus A."/>
            <person name="Lindquist E."/>
            <person name="Lipzen A."/>
            <person name="Meier-Kolthoff J.P."/>
            <person name="Ohm R.A."/>
            <person name="Otillar R.P."/>
            <person name="Pangilinan J."/>
            <person name="Peng Y."/>
            <person name="Rokas A."/>
            <person name="Rosa C.A."/>
            <person name="Scheuner C."/>
            <person name="Sibirny A.A."/>
            <person name="Slot J.C."/>
            <person name="Stielow J.B."/>
            <person name="Sun H."/>
            <person name="Kurtzman C.P."/>
            <person name="Blackwell M."/>
            <person name="Grigoriev I.V."/>
            <person name="Jeffries T.W."/>
        </authorList>
    </citation>
    <scope>NUCLEOTIDE SEQUENCE [LARGE SCALE GENOMIC DNA]</scope>
    <source>
        <strain evidence="3">NRRL Y-17324</strain>
    </source>
</reference>
<gene>
    <name evidence="2" type="ORF">CANTADRAFT_234505</name>
</gene>
<feature type="compositionally biased region" description="Polar residues" evidence="1">
    <location>
        <begin position="350"/>
        <end position="364"/>
    </location>
</feature>
<dbReference type="Proteomes" id="UP000094285">
    <property type="component" value="Unassembled WGS sequence"/>
</dbReference>
<protein>
    <recommendedName>
        <fullName evidence="4">Protein BNI4</fullName>
    </recommendedName>
</protein>
<evidence type="ECO:0000256" key="1">
    <source>
        <dbReference type="SAM" id="MobiDB-lite"/>
    </source>
</evidence>
<feature type="compositionally biased region" description="Basic and acidic residues" evidence="1">
    <location>
        <begin position="222"/>
        <end position="250"/>
    </location>
</feature>
<feature type="compositionally biased region" description="Low complexity" evidence="1">
    <location>
        <begin position="1115"/>
        <end position="1124"/>
    </location>
</feature>
<dbReference type="STRING" id="984487.A0A1E4SLI7"/>
<feature type="region of interest" description="Disordered" evidence="1">
    <location>
        <begin position="420"/>
        <end position="473"/>
    </location>
</feature>
<dbReference type="PANTHER" id="PTHR12751">
    <property type="entry name" value="PHOSPHATASE AND ACTIN REGULATOR PHACTR"/>
    <property type="match status" value="1"/>
</dbReference>
<keyword evidence="3" id="KW-1185">Reference proteome</keyword>
<feature type="compositionally biased region" description="Low complexity" evidence="1">
    <location>
        <begin position="433"/>
        <end position="447"/>
    </location>
</feature>
<feature type="region of interest" description="Disordered" evidence="1">
    <location>
        <begin position="1028"/>
        <end position="1124"/>
    </location>
</feature>
<feature type="region of interest" description="Disordered" evidence="1">
    <location>
        <begin position="669"/>
        <end position="692"/>
    </location>
</feature>
<evidence type="ECO:0000313" key="2">
    <source>
        <dbReference type="EMBL" id="ODV80379.1"/>
    </source>
</evidence>
<dbReference type="EMBL" id="KV453911">
    <property type="protein sequence ID" value="ODV80379.1"/>
    <property type="molecule type" value="Genomic_DNA"/>
</dbReference>
<organism evidence="2 3">
    <name type="scientific">Suhomyces tanzawaensis NRRL Y-17324</name>
    <dbReference type="NCBI Taxonomy" id="984487"/>
    <lineage>
        <taxon>Eukaryota</taxon>
        <taxon>Fungi</taxon>
        <taxon>Dikarya</taxon>
        <taxon>Ascomycota</taxon>
        <taxon>Saccharomycotina</taxon>
        <taxon>Pichiomycetes</taxon>
        <taxon>Debaryomycetaceae</taxon>
        <taxon>Suhomyces</taxon>
    </lineage>
</organism>
<dbReference type="GO" id="GO:0003779">
    <property type="term" value="F:actin binding"/>
    <property type="evidence" value="ECO:0007669"/>
    <property type="project" value="TreeGrafter"/>
</dbReference>
<feature type="region of interest" description="Disordered" evidence="1">
    <location>
        <begin position="492"/>
        <end position="569"/>
    </location>
</feature>
<dbReference type="GeneID" id="30981106"/>
<dbReference type="PANTHER" id="PTHR12751:SF18">
    <property type="entry name" value="PHOSPHATASE AND ACTIN REGULATOR 1"/>
    <property type="match status" value="1"/>
</dbReference>
<proteinExistence type="predicted"/>
<feature type="region of interest" description="Disordered" evidence="1">
    <location>
        <begin position="864"/>
        <end position="883"/>
    </location>
</feature>
<sequence length="1216" mass="133210">MSNAPFDPESNLEETLLNTTFYSAPTPASHVNTLRNSIQFKHSPSMTSIHAKTAPGNGNHERTSFMKVSPSMKALESILNEKTQLTTSFASQILEEDEEDEALKPPLRLALASSHNPYTESAQRDSTYSVQSFETARSQTPSLEAVSEHTNKRSITTIDEMGYATNDDTPELAQQATFHDYKHVSVVGADLQPKIVDNTASRNVSGTSAYTSGSSVYTLKAPTERRLSDQEDTLIDEKSDATHSTSEETMRNTSDNSGASHKKQVQPRYISHPAASGASTRAPPHITEPQAAVPSTPPRFPSLPVSASSPALSMASNDGKYPLSKPAIHHPAAPSPKPKSLLDAAGEVPTQRSPYLRSKSTYSLAESGKNVPDSVPTGTRHKRSSTLGNLSRITRNVPSEPAAPAAEKKRFSFKALFKSKSKNHSLSDESKPNKLSSKSYSTSNLSSFGKTDNSDAASSNALDKKKSRNESSNSLLNVFKKNKSSETLHKFTVNDTNTEGQKSSVNSQQQSGSVETNKVKPTTLDHPLPVAAPIITPPPSSQYQTEEPETPKSLPSPTIGNGGSVMEMNTSDLNYKRSFKSNTKINFIREVTDDDYDPYKQPNSDEFQTESEQDDEYFDQYDSNNLLNNPPTKIANTRYDEEMLLISSPVQDGPINVAFGSPFDVNYDSDKTPKQVLQPTSMQPKTLEPPKSSSELLKITGDSQKDDSQLLGEVLFPKSLNAQEVESIVSLERSRSMRSIRSIKRNSFVNYNGSDENIIQYTGPPPSSPPTKSGMTRSNSILKNSASRRNLNLELYTSIDSKVNTVDNTLNNNHDTTDDQYQDLIEFTDFIDIDNLSFSNSPKEVLELSPRVLVEPQQRSEVNSFNVPPLSLSSPSESPKELMESNLPVPMPLAGPPISAKESLPTITLSPSPEIVETNVVPSDSSSIKETLPESPILVEDDDQASADHYHKKADLEDNTNLIETSPILETALRTLSSPLLNEDGKSQFNNRPISMSFRGLKGPSFGGKIAQHNIRSSDSHQSFNISFGEDSDVGGGFGSSDEEDGFGSDIASDASYFSNKENEVRVEVQAPKTIPKPRNKSKFGNMSKKDNALPPLPPPPPKHQRVPSFTDTASTSSSPKSFGSIISRKWKKSPNLAPSNPPQVLVSQKSAGGVRFSSRIILYDTYNGEEYDRHPDTATCNQLTPLLAQQIKDELNSFKSEMEIHSESRCYTHFF</sequence>
<dbReference type="RefSeq" id="XP_020065501.1">
    <property type="nucleotide sequence ID" value="XM_020206969.1"/>
</dbReference>
<feature type="compositionally biased region" description="Low complexity" evidence="1">
    <location>
        <begin position="868"/>
        <end position="877"/>
    </location>
</feature>
<feature type="compositionally biased region" description="Low complexity" evidence="1">
    <location>
        <begin position="302"/>
        <end position="316"/>
    </location>
</feature>
<evidence type="ECO:0000313" key="3">
    <source>
        <dbReference type="Proteomes" id="UP000094285"/>
    </source>
</evidence>
<name>A0A1E4SLI7_9ASCO</name>
<feature type="compositionally biased region" description="Polar residues" evidence="1">
    <location>
        <begin position="448"/>
        <end position="461"/>
    </location>
</feature>
<dbReference type="AlphaFoldDB" id="A0A1E4SLI7"/>
<feature type="compositionally biased region" description="Polar residues" evidence="1">
    <location>
        <begin position="675"/>
        <end position="684"/>
    </location>
</feature>
<evidence type="ECO:0008006" key="4">
    <source>
        <dbReference type="Google" id="ProtNLM"/>
    </source>
</evidence>
<accession>A0A1E4SLI7</accession>
<feature type="compositionally biased region" description="Polar residues" evidence="1">
    <location>
        <begin position="385"/>
        <end position="397"/>
    </location>
</feature>
<dbReference type="OrthoDB" id="5563016at2759"/>
<feature type="region of interest" description="Disordered" evidence="1">
    <location>
        <begin position="593"/>
        <end position="614"/>
    </location>
</feature>
<dbReference type="GO" id="GO:0030036">
    <property type="term" value="P:actin cytoskeleton organization"/>
    <property type="evidence" value="ECO:0007669"/>
    <property type="project" value="TreeGrafter"/>
</dbReference>